<dbReference type="InterPro" id="IPR032710">
    <property type="entry name" value="NTF2-like_dom_sf"/>
</dbReference>
<evidence type="ECO:0000313" key="2">
    <source>
        <dbReference type="EMBL" id="MBB6069789.1"/>
    </source>
</evidence>
<comment type="caution">
    <text evidence="2">The sequence shown here is derived from an EMBL/GenBank/DDBJ whole genome shotgun (WGS) entry which is preliminary data.</text>
</comment>
<dbReference type="RefSeq" id="WP_170036078.1">
    <property type="nucleotide sequence ID" value="NZ_JABDTL010000002.1"/>
</dbReference>
<keyword evidence="2" id="KW-0413">Isomerase</keyword>
<feature type="domain" description="SnoaL-like" evidence="1">
    <location>
        <begin position="10"/>
        <end position="102"/>
    </location>
</feature>
<keyword evidence="3" id="KW-1185">Reference proteome</keyword>
<evidence type="ECO:0000313" key="3">
    <source>
        <dbReference type="Proteomes" id="UP000582837"/>
    </source>
</evidence>
<name>A0A841GTC1_9BACT</name>
<reference evidence="2 3" key="1">
    <citation type="submission" date="2020-08" db="EMBL/GenBank/DDBJ databases">
        <title>Genomic Encyclopedia of Type Strains, Phase IV (KMG-IV): sequencing the most valuable type-strain genomes for metagenomic binning, comparative biology and taxonomic classification.</title>
        <authorList>
            <person name="Goeker M."/>
        </authorList>
    </citation>
    <scope>NUCLEOTIDE SEQUENCE [LARGE SCALE GENOMIC DNA]</scope>
    <source>
        <strain evidence="2 3">DSM 29007</strain>
    </source>
</reference>
<dbReference type="Proteomes" id="UP000582837">
    <property type="component" value="Unassembled WGS sequence"/>
</dbReference>
<dbReference type="SUPFAM" id="SSF54427">
    <property type="entry name" value="NTF2-like"/>
    <property type="match status" value="1"/>
</dbReference>
<dbReference type="InterPro" id="IPR037401">
    <property type="entry name" value="SnoaL-like"/>
</dbReference>
<gene>
    <name evidence="2" type="ORF">HNQ61_001406</name>
</gene>
<evidence type="ECO:0000259" key="1">
    <source>
        <dbReference type="Pfam" id="PF12680"/>
    </source>
</evidence>
<accession>A0A841GTC1</accession>
<dbReference type="AlphaFoldDB" id="A0A841GTC1"/>
<protein>
    <submittedName>
        <fullName evidence="2">Ketosteroid isomerase-like protein</fullName>
    </submittedName>
</protein>
<dbReference type="EMBL" id="JACHIA010000003">
    <property type="protein sequence ID" value="MBB6069789.1"/>
    <property type="molecule type" value="Genomic_DNA"/>
</dbReference>
<dbReference type="Pfam" id="PF12680">
    <property type="entry name" value="SnoaL_2"/>
    <property type="match status" value="1"/>
</dbReference>
<organism evidence="2 3">
    <name type="scientific">Longimicrobium terrae</name>
    <dbReference type="NCBI Taxonomy" id="1639882"/>
    <lineage>
        <taxon>Bacteria</taxon>
        <taxon>Pseudomonadati</taxon>
        <taxon>Gemmatimonadota</taxon>
        <taxon>Longimicrobiia</taxon>
        <taxon>Longimicrobiales</taxon>
        <taxon>Longimicrobiaceae</taxon>
        <taxon>Longimicrobium</taxon>
    </lineage>
</organism>
<dbReference type="GO" id="GO:0016853">
    <property type="term" value="F:isomerase activity"/>
    <property type="evidence" value="ECO:0007669"/>
    <property type="project" value="UniProtKB-KW"/>
</dbReference>
<dbReference type="Gene3D" id="3.10.450.50">
    <property type="match status" value="1"/>
</dbReference>
<proteinExistence type="predicted"/>
<sequence length="109" mass="11282">MAIVLSEPIAAYFAASNAGDADAVAACFADDALVHDEGRDMRGPGAIRDWTAAAVSRYQPVAEPLQSEDRDGATVVTARVSGTFPGSPADLRYAFVLRGGQIASLRIGG</sequence>